<protein>
    <submittedName>
        <fullName evidence="1">Uncharacterized protein</fullName>
    </submittedName>
</protein>
<organism evidence="1">
    <name type="scientific">marine sediment metagenome</name>
    <dbReference type="NCBI Taxonomy" id="412755"/>
    <lineage>
        <taxon>unclassified sequences</taxon>
        <taxon>metagenomes</taxon>
        <taxon>ecological metagenomes</taxon>
    </lineage>
</organism>
<comment type="caution">
    <text evidence="1">The sequence shown here is derived from an EMBL/GenBank/DDBJ whole genome shotgun (WGS) entry which is preliminary data.</text>
</comment>
<feature type="non-terminal residue" evidence="1">
    <location>
        <position position="1"/>
    </location>
</feature>
<name>X1SG95_9ZZZZ</name>
<sequence length="33" mass="3819">ICDSNIKKLNLRNVETIYMDATDYDIPQNATVF</sequence>
<reference evidence="1" key="1">
    <citation type="journal article" date="2014" name="Front. Microbiol.">
        <title>High frequency of phylogenetically diverse reductive dehalogenase-homologous genes in deep subseafloor sedimentary metagenomes.</title>
        <authorList>
            <person name="Kawai M."/>
            <person name="Futagami T."/>
            <person name="Toyoda A."/>
            <person name="Takaki Y."/>
            <person name="Nishi S."/>
            <person name="Hori S."/>
            <person name="Arai W."/>
            <person name="Tsubouchi T."/>
            <person name="Morono Y."/>
            <person name="Uchiyama I."/>
            <person name="Ito T."/>
            <person name="Fujiyama A."/>
            <person name="Inagaki F."/>
            <person name="Takami H."/>
        </authorList>
    </citation>
    <scope>NUCLEOTIDE SEQUENCE</scope>
    <source>
        <strain evidence="1">Expedition CK06-06</strain>
    </source>
</reference>
<proteinExistence type="predicted"/>
<dbReference type="EMBL" id="BARW01013279">
    <property type="protein sequence ID" value="GAI78171.1"/>
    <property type="molecule type" value="Genomic_DNA"/>
</dbReference>
<accession>X1SG95</accession>
<gene>
    <name evidence="1" type="ORF">S12H4_24455</name>
</gene>
<dbReference type="AlphaFoldDB" id="X1SG95"/>
<evidence type="ECO:0000313" key="1">
    <source>
        <dbReference type="EMBL" id="GAI78171.1"/>
    </source>
</evidence>